<evidence type="ECO:0000313" key="1">
    <source>
        <dbReference type="EMBL" id="PWJ53574.1"/>
    </source>
</evidence>
<comment type="caution">
    <text evidence="1">The sequence shown here is derived from an EMBL/GenBank/DDBJ whole genome shotgun (WGS) entry which is preliminary data.</text>
</comment>
<evidence type="ECO:0000313" key="2">
    <source>
        <dbReference type="Proteomes" id="UP000245469"/>
    </source>
</evidence>
<dbReference type="OrthoDB" id="5517693at2"/>
<dbReference type="Proteomes" id="UP000245469">
    <property type="component" value="Unassembled WGS sequence"/>
</dbReference>
<organism evidence="1 2">
    <name type="scientific">Quadrisphaera granulorum</name>
    <dbReference type="NCBI Taxonomy" id="317664"/>
    <lineage>
        <taxon>Bacteria</taxon>
        <taxon>Bacillati</taxon>
        <taxon>Actinomycetota</taxon>
        <taxon>Actinomycetes</taxon>
        <taxon>Kineosporiales</taxon>
        <taxon>Kineosporiaceae</taxon>
        <taxon>Quadrisphaera</taxon>
    </lineage>
</organism>
<sequence length="159" mass="16899">MVARLISLPEVLPPFTRQDLGVLGITRHQLDRLLASGAVVEVVRGAYLDARSVADPLAVARAASLVMPPHVVACRGLAAYIHGIDPRGPAMDTSPMPLQGLVPASNRTPKWRGASIFEAPLAPHDVMELGGVLVTTPERTALDCARYLSPPMALAVLDR</sequence>
<name>A0A316A9M9_9ACTN</name>
<reference evidence="1 2" key="1">
    <citation type="submission" date="2018-03" db="EMBL/GenBank/DDBJ databases">
        <title>Genomic Encyclopedia of Archaeal and Bacterial Type Strains, Phase II (KMG-II): from individual species to whole genera.</title>
        <authorList>
            <person name="Goeker M."/>
        </authorList>
    </citation>
    <scope>NUCLEOTIDE SEQUENCE [LARGE SCALE GENOMIC DNA]</scope>
    <source>
        <strain evidence="1 2">DSM 44889</strain>
    </source>
</reference>
<dbReference type="EMBL" id="QGDQ01000012">
    <property type="protein sequence ID" value="PWJ53574.1"/>
    <property type="molecule type" value="Genomic_DNA"/>
</dbReference>
<accession>A0A316A9M9</accession>
<gene>
    <name evidence="1" type="ORF">BXY45_112148</name>
</gene>
<keyword evidence="2" id="KW-1185">Reference proteome</keyword>
<feature type="non-terminal residue" evidence="1">
    <location>
        <position position="159"/>
    </location>
</feature>
<protein>
    <submittedName>
        <fullName evidence="1">Uncharacterized protein</fullName>
    </submittedName>
</protein>
<proteinExistence type="predicted"/>
<dbReference type="AlphaFoldDB" id="A0A316A9M9"/>